<name>A0A6A2ZMR0_HIBSY</name>
<dbReference type="CDD" id="cd06222">
    <property type="entry name" value="RNase_H_like"/>
    <property type="match status" value="1"/>
</dbReference>
<comment type="caution">
    <text evidence="1">The sequence shown here is derived from an EMBL/GenBank/DDBJ whole genome shotgun (WGS) entry which is preliminary data.</text>
</comment>
<organism evidence="1 2">
    <name type="scientific">Hibiscus syriacus</name>
    <name type="common">Rose of Sharon</name>
    <dbReference type="NCBI Taxonomy" id="106335"/>
    <lineage>
        <taxon>Eukaryota</taxon>
        <taxon>Viridiplantae</taxon>
        <taxon>Streptophyta</taxon>
        <taxon>Embryophyta</taxon>
        <taxon>Tracheophyta</taxon>
        <taxon>Spermatophyta</taxon>
        <taxon>Magnoliopsida</taxon>
        <taxon>eudicotyledons</taxon>
        <taxon>Gunneridae</taxon>
        <taxon>Pentapetalae</taxon>
        <taxon>rosids</taxon>
        <taxon>malvids</taxon>
        <taxon>Malvales</taxon>
        <taxon>Malvaceae</taxon>
        <taxon>Malvoideae</taxon>
        <taxon>Hibiscus</taxon>
    </lineage>
</organism>
<proteinExistence type="predicted"/>
<dbReference type="PANTHER" id="PTHR33033:SF121">
    <property type="entry name" value="POLYNUCLEOTIDYL TRANSFERASE, RIBONUCLEASE H-LIKE SUPERFAMILY PROTEIN"/>
    <property type="match status" value="1"/>
</dbReference>
<reference evidence="1" key="1">
    <citation type="submission" date="2019-09" db="EMBL/GenBank/DDBJ databases">
        <title>Draft genome information of white flower Hibiscus syriacus.</title>
        <authorList>
            <person name="Kim Y.-M."/>
        </authorList>
    </citation>
    <scope>NUCLEOTIDE SEQUENCE [LARGE SCALE GENOMIC DNA]</scope>
    <source>
        <strain evidence="1">YM2019G1</strain>
    </source>
</reference>
<gene>
    <name evidence="1" type="ORF">F3Y22_tig00110819pilonHSYRG00174</name>
</gene>
<dbReference type="EMBL" id="VEPZ02001124">
    <property type="protein sequence ID" value="KAE8693020.1"/>
    <property type="molecule type" value="Genomic_DNA"/>
</dbReference>
<dbReference type="PANTHER" id="PTHR33033">
    <property type="entry name" value="POLYNUCLEOTIDYL TRANSFERASE, RIBONUCLEASE H-LIKE SUPERFAMILY PROTEIN-RELATED"/>
    <property type="match status" value="1"/>
</dbReference>
<evidence type="ECO:0000313" key="1">
    <source>
        <dbReference type="EMBL" id="KAE8693020.1"/>
    </source>
</evidence>
<evidence type="ECO:0000313" key="2">
    <source>
        <dbReference type="Proteomes" id="UP000436088"/>
    </source>
</evidence>
<protein>
    <recommendedName>
        <fullName evidence="3">RNase H type-1 domain-containing protein</fullName>
    </recommendedName>
</protein>
<keyword evidence="2" id="KW-1185">Reference proteome</keyword>
<sequence>MASQLTSGMTSGRGSTLLKPYSPEYLLYHPKNLGSVSMGGSSTDCIRWCGSSSGWLKPKDFCNGSGNFNAEFNGIWKLAWSNLAPPKVEAFARRAVHGRIPTRIELSKRSSIRSSVGLIVGIFPSLCRTTSEIFTLWVDSPIDPRSKDVWKLAFISFSWSIWLFRDEVIFNNKKLYENQLFDIALLRTSHWCKARWPHSFKSVLDLLICPSAASISLVALVKHPICLWSKPPSGFLKFNVDGAVRGSFGAAGVGGILRDHKGKILAEFSKRAGFLDPSAPSCFSADVQHFHQFCSNNRWSLRYVPRACNADAHRLAKAGIG</sequence>
<evidence type="ECO:0008006" key="3">
    <source>
        <dbReference type="Google" id="ProtNLM"/>
    </source>
</evidence>
<dbReference type="Proteomes" id="UP000436088">
    <property type="component" value="Unassembled WGS sequence"/>
</dbReference>
<accession>A0A6A2ZMR0</accession>
<dbReference type="InterPro" id="IPR044730">
    <property type="entry name" value="RNase_H-like_dom_plant"/>
</dbReference>
<dbReference type="AlphaFoldDB" id="A0A6A2ZMR0"/>